<evidence type="ECO:0000256" key="2">
    <source>
        <dbReference type="ARBA" id="ARBA00023054"/>
    </source>
</evidence>
<dbReference type="OrthoDB" id="3973241at2759"/>
<dbReference type="RefSeq" id="XP_040624444.1">
    <property type="nucleotide sequence ID" value="XM_040776684.1"/>
</dbReference>
<protein>
    <recommendedName>
        <fullName evidence="6">Charged multivesicular body protein 5</fullName>
    </recommendedName>
</protein>
<dbReference type="Gene3D" id="6.10.250.1710">
    <property type="match status" value="1"/>
</dbReference>
<dbReference type="STRING" id="1858805.M5FW06"/>
<reference evidence="4 5" key="1">
    <citation type="journal article" date="2012" name="Science">
        <title>The Paleozoic origin of enzymatic lignin decomposition reconstructed from 31 fungal genomes.</title>
        <authorList>
            <person name="Floudas D."/>
            <person name="Binder M."/>
            <person name="Riley R."/>
            <person name="Barry K."/>
            <person name="Blanchette R.A."/>
            <person name="Henrissat B."/>
            <person name="Martinez A.T."/>
            <person name="Otillar R."/>
            <person name="Spatafora J.W."/>
            <person name="Yadav J.S."/>
            <person name="Aerts A."/>
            <person name="Benoit I."/>
            <person name="Boyd A."/>
            <person name="Carlson A."/>
            <person name="Copeland A."/>
            <person name="Coutinho P.M."/>
            <person name="de Vries R.P."/>
            <person name="Ferreira P."/>
            <person name="Findley K."/>
            <person name="Foster B."/>
            <person name="Gaskell J."/>
            <person name="Glotzer D."/>
            <person name="Gorecki P."/>
            <person name="Heitman J."/>
            <person name="Hesse C."/>
            <person name="Hori C."/>
            <person name="Igarashi K."/>
            <person name="Jurgens J.A."/>
            <person name="Kallen N."/>
            <person name="Kersten P."/>
            <person name="Kohler A."/>
            <person name="Kuees U."/>
            <person name="Kumar T.K.A."/>
            <person name="Kuo A."/>
            <person name="LaButti K."/>
            <person name="Larrondo L.F."/>
            <person name="Lindquist E."/>
            <person name="Ling A."/>
            <person name="Lombard V."/>
            <person name="Lucas S."/>
            <person name="Lundell T."/>
            <person name="Martin R."/>
            <person name="McLaughlin D.J."/>
            <person name="Morgenstern I."/>
            <person name="Morin E."/>
            <person name="Murat C."/>
            <person name="Nagy L.G."/>
            <person name="Nolan M."/>
            <person name="Ohm R.A."/>
            <person name="Patyshakuliyeva A."/>
            <person name="Rokas A."/>
            <person name="Ruiz-Duenas F.J."/>
            <person name="Sabat G."/>
            <person name="Salamov A."/>
            <person name="Samejima M."/>
            <person name="Schmutz J."/>
            <person name="Slot J.C."/>
            <person name="St John F."/>
            <person name="Stenlid J."/>
            <person name="Sun H."/>
            <person name="Sun S."/>
            <person name="Syed K."/>
            <person name="Tsang A."/>
            <person name="Wiebenga A."/>
            <person name="Young D."/>
            <person name="Pisabarro A."/>
            <person name="Eastwood D.C."/>
            <person name="Martin F."/>
            <person name="Cullen D."/>
            <person name="Grigoriev I.V."/>
            <person name="Hibbett D.S."/>
        </authorList>
    </citation>
    <scope>NUCLEOTIDE SEQUENCE [LARGE SCALE GENOMIC DNA]</scope>
    <source>
        <strain evidence="4 5">DJM-731 SS1</strain>
    </source>
</reference>
<dbReference type="GO" id="GO:0032511">
    <property type="term" value="P:late endosome to vacuole transport via multivesicular body sorting pathway"/>
    <property type="evidence" value="ECO:0007669"/>
    <property type="project" value="TreeGrafter"/>
</dbReference>
<dbReference type="PANTHER" id="PTHR22761:SF12">
    <property type="entry name" value="CHARGED MULTIVESICULAR BODY PROTEIN 5"/>
    <property type="match status" value="1"/>
</dbReference>
<accession>M5FW06</accession>
<feature type="coiled-coil region" evidence="3">
    <location>
        <begin position="98"/>
        <end position="147"/>
    </location>
</feature>
<proteinExistence type="inferred from homology"/>
<organism evidence="4 5">
    <name type="scientific">Dacryopinax primogenitus (strain DJM 731)</name>
    <name type="common">Brown rot fungus</name>
    <dbReference type="NCBI Taxonomy" id="1858805"/>
    <lineage>
        <taxon>Eukaryota</taxon>
        <taxon>Fungi</taxon>
        <taxon>Dikarya</taxon>
        <taxon>Basidiomycota</taxon>
        <taxon>Agaricomycotina</taxon>
        <taxon>Dacrymycetes</taxon>
        <taxon>Dacrymycetales</taxon>
        <taxon>Dacrymycetaceae</taxon>
        <taxon>Dacryopinax</taxon>
    </lineage>
</organism>
<keyword evidence="5" id="KW-1185">Reference proteome</keyword>
<dbReference type="PANTHER" id="PTHR22761">
    <property type="entry name" value="CHARGED MULTIVESICULAR BODY PROTEIN"/>
    <property type="match status" value="1"/>
</dbReference>
<dbReference type="GO" id="GO:0005771">
    <property type="term" value="C:multivesicular body"/>
    <property type="evidence" value="ECO:0007669"/>
    <property type="project" value="TreeGrafter"/>
</dbReference>
<name>M5FW06_DACPD</name>
<evidence type="ECO:0008006" key="6">
    <source>
        <dbReference type="Google" id="ProtNLM"/>
    </source>
</evidence>
<dbReference type="GO" id="GO:0006900">
    <property type="term" value="P:vesicle budding from membrane"/>
    <property type="evidence" value="ECO:0007669"/>
    <property type="project" value="TreeGrafter"/>
</dbReference>
<gene>
    <name evidence="4" type="ORF">DACRYDRAFT_84508</name>
</gene>
<dbReference type="Gene3D" id="1.10.287.1060">
    <property type="entry name" value="ESAT-6-like"/>
    <property type="match status" value="1"/>
</dbReference>
<dbReference type="Proteomes" id="UP000030653">
    <property type="component" value="Unassembled WGS sequence"/>
</dbReference>
<evidence type="ECO:0000313" key="5">
    <source>
        <dbReference type="Proteomes" id="UP000030653"/>
    </source>
</evidence>
<dbReference type="HOGENOM" id="CLU_079409_0_0_1"/>
<dbReference type="OMA" id="GVKQMQK"/>
<dbReference type="InterPro" id="IPR005024">
    <property type="entry name" value="Snf7_fam"/>
</dbReference>
<evidence type="ECO:0000256" key="1">
    <source>
        <dbReference type="ARBA" id="ARBA00006190"/>
    </source>
</evidence>
<dbReference type="GeneID" id="63691746"/>
<dbReference type="Pfam" id="PF03357">
    <property type="entry name" value="Snf7"/>
    <property type="match status" value="1"/>
</dbReference>
<dbReference type="AlphaFoldDB" id="M5FW06"/>
<keyword evidence="2 3" id="KW-0175">Coiled coil</keyword>
<evidence type="ECO:0000313" key="4">
    <source>
        <dbReference type="EMBL" id="EJT97546.1"/>
    </source>
</evidence>
<sequence>MNRIFGSTAKKPRPNLQDAIASTDARIGTIEVKIHKLDTELARYKDQMSRMRDGPGKRSVQQRALAVLKQKKMYEGQLDQLTQQTFNMESAAIATDNLRNTMATVDAMRNANKELRKQYGRLDVDKIDAMHDELSDLLEQANEIQETMGRSYGVPEELDEADLEAELDALSQEVEEEATPSYLQDTLVQPDFVDEAPVEAQPNQAEAVKAT</sequence>
<evidence type="ECO:0000256" key="3">
    <source>
        <dbReference type="SAM" id="Coils"/>
    </source>
</evidence>
<dbReference type="EMBL" id="JH795876">
    <property type="protein sequence ID" value="EJT97546.1"/>
    <property type="molecule type" value="Genomic_DNA"/>
</dbReference>
<comment type="similarity">
    <text evidence="1">Belongs to the SNF7 family.</text>
</comment>